<dbReference type="InterPro" id="IPR003594">
    <property type="entry name" value="HATPase_dom"/>
</dbReference>
<proteinExistence type="predicted"/>
<evidence type="ECO:0000256" key="2">
    <source>
        <dbReference type="ARBA" id="ARBA00004651"/>
    </source>
</evidence>
<dbReference type="SUPFAM" id="SSF55874">
    <property type="entry name" value="ATPase domain of HSP90 chaperone/DNA topoisomerase II/histidine kinase"/>
    <property type="match status" value="1"/>
</dbReference>
<dbReference type="SMART" id="SM00388">
    <property type="entry name" value="HisKA"/>
    <property type="match status" value="1"/>
</dbReference>
<dbReference type="GO" id="GO:0000155">
    <property type="term" value="F:phosphorelay sensor kinase activity"/>
    <property type="evidence" value="ECO:0007669"/>
    <property type="project" value="InterPro"/>
</dbReference>
<keyword evidence="11 15" id="KW-1133">Transmembrane helix</keyword>
<dbReference type="Gene3D" id="1.10.287.130">
    <property type="match status" value="1"/>
</dbReference>
<dbReference type="CDD" id="cd00082">
    <property type="entry name" value="HisKA"/>
    <property type="match status" value="1"/>
</dbReference>
<dbReference type="SUPFAM" id="SSF47384">
    <property type="entry name" value="Homodimeric domain of signal transducing histidine kinase"/>
    <property type="match status" value="1"/>
</dbReference>
<dbReference type="PROSITE" id="PS50109">
    <property type="entry name" value="HIS_KIN"/>
    <property type="match status" value="1"/>
</dbReference>
<dbReference type="GO" id="GO:0005524">
    <property type="term" value="F:ATP binding"/>
    <property type="evidence" value="ECO:0007669"/>
    <property type="project" value="UniProtKB-KW"/>
</dbReference>
<keyword evidence="4" id="KW-1003">Cell membrane</keyword>
<dbReference type="AlphaFoldDB" id="A0A6S6UE88"/>
<dbReference type="SMART" id="SM00387">
    <property type="entry name" value="HATPase_c"/>
    <property type="match status" value="1"/>
</dbReference>
<dbReference type="Pfam" id="PF02518">
    <property type="entry name" value="HATPase_c"/>
    <property type="match status" value="1"/>
</dbReference>
<evidence type="ECO:0000256" key="12">
    <source>
        <dbReference type="ARBA" id="ARBA00023012"/>
    </source>
</evidence>
<keyword evidence="13 15" id="KW-0472">Membrane</keyword>
<dbReference type="InterPro" id="IPR005467">
    <property type="entry name" value="His_kinase_dom"/>
</dbReference>
<evidence type="ECO:0000256" key="9">
    <source>
        <dbReference type="ARBA" id="ARBA00022777"/>
    </source>
</evidence>
<comment type="catalytic activity">
    <reaction evidence="1">
        <text>ATP + protein L-histidine = ADP + protein N-phospho-L-histidine.</text>
        <dbReference type="EC" id="2.7.13.3"/>
    </reaction>
</comment>
<dbReference type="Gene3D" id="3.30.450.20">
    <property type="entry name" value="PAS domain"/>
    <property type="match status" value="1"/>
</dbReference>
<sequence length="522" mass="60813">MTFLRNKSITSIHVIAMVIMFMFTLIFTTLVIYKKYNDFEKNAKTLRKDYISKQKITVKFDINRVLQYINYEYAKNHKTISENELKAKVISSIEQLYGREDGTGYIFIYDFSGIKISDPVWPYDIGQNLYKIKDVNGVQVIEALIKIAKSHSDDFLEYTWRKPKTGKEGLKLSHAMAFEPWGWMLGTGIYLDEVEKLIDRDRIILQERFRYYLLEIAVLIIVLFLIGAMVIVVINRIIRKEIDTFSNFFQKASKSHISINEKSISLSHLKNMVQYINNMVSEIHKQKEKLEDMNLSLEQKVAQKTEDLNYLLEKQDSFIRHSIHEINTPLAVIMTHLDIFKMKFGENKYLSKIEAGSKMIAYIYDDLGYMVKKDRFVYEKECLNFSDFLNSRVDFFEEIALGNKRKIIIKVEKGIVLMFNALELQRVIDNNLSNAIKYAQKHSNIVVILETISNQIVLKFATNSSQIEDTESIFEPFYRKDIVESGFGLGLEIVSSICKKNLVTVEVESDIDTTIFTYVFKG</sequence>
<dbReference type="PANTHER" id="PTHR45528:SF1">
    <property type="entry name" value="SENSOR HISTIDINE KINASE CPXA"/>
    <property type="match status" value="1"/>
</dbReference>
<keyword evidence="12" id="KW-0902">Two-component regulatory system</keyword>
<evidence type="ECO:0000256" key="13">
    <source>
        <dbReference type="ARBA" id="ARBA00023136"/>
    </source>
</evidence>
<keyword evidence="9" id="KW-0418">Kinase</keyword>
<keyword evidence="5" id="KW-0597">Phosphoprotein</keyword>
<evidence type="ECO:0000259" key="16">
    <source>
        <dbReference type="PROSITE" id="PS50109"/>
    </source>
</evidence>
<evidence type="ECO:0000256" key="10">
    <source>
        <dbReference type="ARBA" id="ARBA00022840"/>
    </source>
</evidence>
<protein>
    <recommendedName>
        <fullName evidence="3">histidine kinase</fullName>
        <ecNumber evidence="3">2.7.13.3</ecNumber>
    </recommendedName>
</protein>
<dbReference type="PANTHER" id="PTHR45528">
    <property type="entry name" value="SENSOR HISTIDINE KINASE CPXA"/>
    <property type="match status" value="1"/>
</dbReference>
<comment type="subcellular location">
    <subcellularLocation>
        <location evidence="2">Cell membrane</location>
        <topology evidence="2">Multi-pass membrane protein</topology>
    </subcellularLocation>
</comment>
<evidence type="ECO:0000256" key="15">
    <source>
        <dbReference type="SAM" id="Phobius"/>
    </source>
</evidence>
<evidence type="ECO:0000256" key="5">
    <source>
        <dbReference type="ARBA" id="ARBA00022553"/>
    </source>
</evidence>
<keyword evidence="7 15" id="KW-0812">Transmembrane</keyword>
<evidence type="ECO:0000256" key="4">
    <source>
        <dbReference type="ARBA" id="ARBA00022475"/>
    </source>
</evidence>
<dbReference type="Gene3D" id="3.30.565.10">
    <property type="entry name" value="Histidine kinase-like ATPase, C-terminal domain"/>
    <property type="match status" value="1"/>
</dbReference>
<keyword evidence="8" id="KW-0547">Nucleotide-binding</keyword>
<dbReference type="Pfam" id="PF17200">
    <property type="entry name" value="sCache_2"/>
    <property type="match status" value="1"/>
</dbReference>
<feature type="transmembrane region" description="Helical" evidence="15">
    <location>
        <begin position="212"/>
        <end position="234"/>
    </location>
</feature>
<feature type="domain" description="Histidine kinase" evidence="16">
    <location>
        <begin position="321"/>
        <end position="522"/>
    </location>
</feature>
<evidence type="ECO:0000256" key="1">
    <source>
        <dbReference type="ARBA" id="ARBA00000085"/>
    </source>
</evidence>
<keyword evidence="6" id="KW-0808">Transferase</keyword>
<dbReference type="InterPro" id="IPR050398">
    <property type="entry name" value="HssS/ArlS-like"/>
</dbReference>
<gene>
    <name evidence="17" type="ORF">HELGO_WM22212</name>
</gene>
<dbReference type="InterPro" id="IPR003661">
    <property type="entry name" value="HisK_dim/P_dom"/>
</dbReference>
<organism evidence="17">
    <name type="scientific">uncultured Sulfurovum sp</name>
    <dbReference type="NCBI Taxonomy" id="269237"/>
    <lineage>
        <taxon>Bacteria</taxon>
        <taxon>Pseudomonadati</taxon>
        <taxon>Campylobacterota</taxon>
        <taxon>Epsilonproteobacteria</taxon>
        <taxon>Campylobacterales</taxon>
        <taxon>Sulfurovaceae</taxon>
        <taxon>Sulfurovum</taxon>
        <taxon>environmental samples</taxon>
    </lineage>
</organism>
<dbReference type="InterPro" id="IPR036890">
    <property type="entry name" value="HATPase_C_sf"/>
</dbReference>
<name>A0A6S6UE88_9BACT</name>
<dbReference type="InterPro" id="IPR036097">
    <property type="entry name" value="HisK_dim/P_sf"/>
</dbReference>
<feature type="coiled-coil region" evidence="14">
    <location>
        <begin position="276"/>
        <end position="307"/>
    </location>
</feature>
<dbReference type="EC" id="2.7.13.3" evidence="3"/>
<keyword evidence="10" id="KW-0067">ATP-binding</keyword>
<evidence type="ECO:0000256" key="6">
    <source>
        <dbReference type="ARBA" id="ARBA00022679"/>
    </source>
</evidence>
<evidence type="ECO:0000313" key="17">
    <source>
        <dbReference type="EMBL" id="CAA6825229.1"/>
    </source>
</evidence>
<dbReference type="EMBL" id="CACVAU010000080">
    <property type="protein sequence ID" value="CAA6825229.1"/>
    <property type="molecule type" value="Genomic_DNA"/>
</dbReference>
<dbReference type="GO" id="GO:0005886">
    <property type="term" value="C:plasma membrane"/>
    <property type="evidence" value="ECO:0007669"/>
    <property type="project" value="UniProtKB-SubCell"/>
</dbReference>
<evidence type="ECO:0000256" key="3">
    <source>
        <dbReference type="ARBA" id="ARBA00012438"/>
    </source>
</evidence>
<evidence type="ECO:0000256" key="8">
    <source>
        <dbReference type="ARBA" id="ARBA00022741"/>
    </source>
</evidence>
<feature type="transmembrane region" description="Helical" evidence="15">
    <location>
        <begin position="12"/>
        <end position="33"/>
    </location>
</feature>
<keyword evidence="14" id="KW-0175">Coiled coil</keyword>
<accession>A0A6S6UE88</accession>
<evidence type="ECO:0000256" key="7">
    <source>
        <dbReference type="ARBA" id="ARBA00022692"/>
    </source>
</evidence>
<evidence type="ECO:0000256" key="11">
    <source>
        <dbReference type="ARBA" id="ARBA00022989"/>
    </source>
</evidence>
<reference evidence="17" key="1">
    <citation type="submission" date="2020-01" db="EMBL/GenBank/DDBJ databases">
        <authorList>
            <person name="Meier V. D."/>
            <person name="Meier V D."/>
        </authorList>
    </citation>
    <scope>NUCLEOTIDE SEQUENCE</scope>
    <source>
        <strain evidence="17">HLG_WM_MAG_05</strain>
    </source>
</reference>
<evidence type="ECO:0000256" key="14">
    <source>
        <dbReference type="SAM" id="Coils"/>
    </source>
</evidence>
<dbReference type="InterPro" id="IPR033480">
    <property type="entry name" value="sCache_2"/>
</dbReference>
<dbReference type="CDD" id="cd00075">
    <property type="entry name" value="HATPase"/>
    <property type="match status" value="1"/>
</dbReference>
<dbReference type="SMART" id="SM01049">
    <property type="entry name" value="Cache_2"/>
    <property type="match status" value="1"/>
</dbReference>